<feature type="DNA-binding region" description="H-T-H motif" evidence="4">
    <location>
        <begin position="72"/>
        <end position="91"/>
    </location>
</feature>
<accession>A0A921NSN0</accession>
<dbReference type="RefSeq" id="WP_236549670.1">
    <property type="nucleotide sequence ID" value="NZ_APKE01000007.1"/>
</dbReference>
<proteinExistence type="predicted"/>
<organism evidence="6 7">
    <name type="scientific">Profundibacterium mesophilum KAUST100406-0324</name>
    <dbReference type="NCBI Taxonomy" id="1037889"/>
    <lineage>
        <taxon>Bacteria</taxon>
        <taxon>Pseudomonadati</taxon>
        <taxon>Pseudomonadota</taxon>
        <taxon>Alphaproteobacteria</taxon>
        <taxon>Rhodobacterales</taxon>
        <taxon>Roseobacteraceae</taxon>
        <taxon>Profundibacterium</taxon>
    </lineage>
</organism>
<dbReference type="InterPro" id="IPR023772">
    <property type="entry name" value="DNA-bd_HTH_TetR-type_CS"/>
</dbReference>
<dbReference type="Gene3D" id="1.10.357.10">
    <property type="entry name" value="Tetracycline Repressor, domain 2"/>
    <property type="match status" value="1"/>
</dbReference>
<dbReference type="InterPro" id="IPR036271">
    <property type="entry name" value="Tet_transcr_reg_TetR-rel_C_sf"/>
</dbReference>
<gene>
    <name evidence="6" type="ORF">PMES_00508</name>
</gene>
<feature type="domain" description="HTH tetR-type" evidence="5">
    <location>
        <begin position="49"/>
        <end position="109"/>
    </location>
</feature>
<sequence length="247" mass="26753">MSPSPMTRAATQTAATGTGIAMPSLSDLCRSVLDSNREKIAIQKPDVALRKLELILTSALELSNGKGFQAMSLRDLSRASGISMGGLYQYFDSKTTLLKMILSGVSGAVEGALADPPPEVEADPRAHLLWLIDTHVRLTEQMLPWFTFSYMEAKNFPLAERRAAIDSEALTESYFANVIARGIASGAFAGSTSPLMPALIKPLLQEWYVKRAKYRRRGVTIETYIATVQQMVLDATGAKALETPPGG</sequence>
<keyword evidence="7" id="KW-1185">Reference proteome</keyword>
<reference evidence="6" key="1">
    <citation type="submission" date="2013-03" db="EMBL/GenBank/DDBJ databases">
        <title>Genome Sequence of the Profundibacterium mesophilum strain KAUST100406-0324T from Red Sea, a novel genus in the family Rhodobacteraceae.</title>
        <authorList>
            <person name="Essack M."/>
            <person name="Alam I."/>
            <person name="Lafi F."/>
            <person name="Alawi W."/>
            <person name="Kamanu F."/>
            <person name="Al-Suwailem A."/>
            <person name="Lee O.O."/>
            <person name="Xu Y."/>
            <person name="Bajic V."/>
            <person name="Qian P.-Y."/>
            <person name="Archer J."/>
        </authorList>
    </citation>
    <scope>NUCLEOTIDE SEQUENCE</scope>
    <source>
        <strain evidence="6">KAUST100406-0324</strain>
    </source>
</reference>
<evidence type="ECO:0000256" key="1">
    <source>
        <dbReference type="ARBA" id="ARBA00023015"/>
    </source>
</evidence>
<dbReference type="PROSITE" id="PS01081">
    <property type="entry name" value="HTH_TETR_1"/>
    <property type="match status" value="1"/>
</dbReference>
<dbReference type="InterPro" id="IPR001647">
    <property type="entry name" value="HTH_TetR"/>
</dbReference>
<dbReference type="Proteomes" id="UP000698242">
    <property type="component" value="Unassembled WGS sequence"/>
</dbReference>
<evidence type="ECO:0000313" key="7">
    <source>
        <dbReference type="Proteomes" id="UP000698242"/>
    </source>
</evidence>
<dbReference type="SUPFAM" id="SSF46689">
    <property type="entry name" value="Homeodomain-like"/>
    <property type="match status" value="1"/>
</dbReference>
<dbReference type="Pfam" id="PF00440">
    <property type="entry name" value="TetR_N"/>
    <property type="match status" value="1"/>
</dbReference>
<evidence type="ECO:0000256" key="4">
    <source>
        <dbReference type="PROSITE-ProRule" id="PRU00335"/>
    </source>
</evidence>
<dbReference type="PROSITE" id="PS50977">
    <property type="entry name" value="HTH_TETR_2"/>
    <property type="match status" value="1"/>
</dbReference>
<keyword evidence="2 4" id="KW-0238">DNA-binding</keyword>
<name>A0A921NSN0_9RHOB</name>
<keyword evidence="1" id="KW-0805">Transcription regulation</keyword>
<dbReference type="Gene3D" id="1.10.10.60">
    <property type="entry name" value="Homeodomain-like"/>
    <property type="match status" value="1"/>
</dbReference>
<evidence type="ECO:0000256" key="3">
    <source>
        <dbReference type="ARBA" id="ARBA00023163"/>
    </source>
</evidence>
<dbReference type="PANTHER" id="PTHR30055:SF240">
    <property type="entry name" value="HTH-TYPE TRANSCRIPTIONAL REGULATOR ACRR"/>
    <property type="match status" value="1"/>
</dbReference>
<evidence type="ECO:0000256" key="2">
    <source>
        <dbReference type="ARBA" id="ARBA00023125"/>
    </source>
</evidence>
<dbReference type="GO" id="GO:0003700">
    <property type="term" value="F:DNA-binding transcription factor activity"/>
    <property type="evidence" value="ECO:0007669"/>
    <property type="project" value="TreeGrafter"/>
</dbReference>
<dbReference type="AlphaFoldDB" id="A0A921NSN0"/>
<dbReference type="EMBL" id="APKE01000007">
    <property type="protein sequence ID" value="KAF0677192.1"/>
    <property type="molecule type" value="Genomic_DNA"/>
</dbReference>
<dbReference type="PANTHER" id="PTHR30055">
    <property type="entry name" value="HTH-TYPE TRANSCRIPTIONAL REGULATOR RUTR"/>
    <property type="match status" value="1"/>
</dbReference>
<evidence type="ECO:0000259" key="5">
    <source>
        <dbReference type="PROSITE" id="PS50977"/>
    </source>
</evidence>
<dbReference type="PRINTS" id="PR00455">
    <property type="entry name" value="HTHTETR"/>
</dbReference>
<protein>
    <submittedName>
        <fullName evidence="6">Transcriptional regulatory protein</fullName>
    </submittedName>
</protein>
<keyword evidence="3" id="KW-0804">Transcription</keyword>
<dbReference type="GO" id="GO:0000976">
    <property type="term" value="F:transcription cis-regulatory region binding"/>
    <property type="evidence" value="ECO:0007669"/>
    <property type="project" value="TreeGrafter"/>
</dbReference>
<dbReference type="SUPFAM" id="SSF48498">
    <property type="entry name" value="Tetracyclin repressor-like, C-terminal domain"/>
    <property type="match status" value="1"/>
</dbReference>
<evidence type="ECO:0000313" key="6">
    <source>
        <dbReference type="EMBL" id="KAF0677192.1"/>
    </source>
</evidence>
<comment type="caution">
    <text evidence="6">The sequence shown here is derived from an EMBL/GenBank/DDBJ whole genome shotgun (WGS) entry which is preliminary data.</text>
</comment>
<dbReference type="InterPro" id="IPR050109">
    <property type="entry name" value="HTH-type_TetR-like_transc_reg"/>
</dbReference>
<dbReference type="InterPro" id="IPR009057">
    <property type="entry name" value="Homeodomain-like_sf"/>
</dbReference>